<dbReference type="FunFam" id="1.20.1250.20:FF:000003">
    <property type="entry name" value="Solute carrier family 17 member 3"/>
    <property type="match status" value="1"/>
</dbReference>
<dbReference type="InterPro" id="IPR011701">
    <property type="entry name" value="MFS"/>
</dbReference>
<feature type="transmembrane region" description="Helical" evidence="7">
    <location>
        <begin position="445"/>
        <end position="463"/>
    </location>
</feature>
<feature type="transmembrane region" description="Helical" evidence="7">
    <location>
        <begin position="92"/>
        <end position="114"/>
    </location>
</feature>
<dbReference type="InterPro" id="IPR005829">
    <property type="entry name" value="Sugar_transporter_CS"/>
</dbReference>
<feature type="transmembrane region" description="Helical" evidence="7">
    <location>
        <begin position="407"/>
        <end position="433"/>
    </location>
</feature>
<evidence type="ECO:0000256" key="5">
    <source>
        <dbReference type="ARBA" id="ARBA00022989"/>
    </source>
</evidence>
<dbReference type="PROSITE" id="PS50850">
    <property type="entry name" value="MFS"/>
    <property type="match status" value="1"/>
</dbReference>
<feature type="transmembrane region" description="Helical" evidence="7">
    <location>
        <begin position="376"/>
        <end position="395"/>
    </location>
</feature>
<reference evidence="9 10" key="1">
    <citation type="submission" date="2020-04" db="EMBL/GenBank/DDBJ databases">
        <authorList>
            <person name="Alioto T."/>
            <person name="Alioto T."/>
            <person name="Gomez Garrido J."/>
        </authorList>
    </citation>
    <scope>NUCLEOTIDE SEQUENCE [LARGE SCALE GENOMIC DNA]</scope>
</reference>
<keyword evidence="2" id="KW-0813">Transport</keyword>
<dbReference type="AlphaFoldDB" id="A0A8S1CUA0"/>
<evidence type="ECO:0000313" key="9">
    <source>
        <dbReference type="EMBL" id="CAB3371458.1"/>
    </source>
</evidence>
<dbReference type="PANTHER" id="PTHR11662:SF415">
    <property type="entry name" value="AT30085P-RELATED"/>
    <property type="match status" value="1"/>
</dbReference>
<feature type="transmembrane region" description="Helical" evidence="7">
    <location>
        <begin position="215"/>
        <end position="234"/>
    </location>
</feature>
<dbReference type="GO" id="GO:0015293">
    <property type="term" value="F:symporter activity"/>
    <property type="evidence" value="ECO:0007669"/>
    <property type="project" value="UniProtKB-KW"/>
</dbReference>
<keyword evidence="6 7" id="KW-0472">Membrane</keyword>
<dbReference type="InterPro" id="IPR036259">
    <property type="entry name" value="MFS_trans_sf"/>
</dbReference>
<dbReference type="Gene3D" id="1.20.1250.20">
    <property type="entry name" value="MFS general substrate transporter like domains"/>
    <property type="match status" value="2"/>
</dbReference>
<feature type="transmembrane region" description="Helical" evidence="7">
    <location>
        <begin position="351"/>
        <end position="370"/>
    </location>
</feature>
<dbReference type="EMBL" id="CADEPI010000061">
    <property type="protein sequence ID" value="CAB3371458.1"/>
    <property type="molecule type" value="Genomic_DNA"/>
</dbReference>
<evidence type="ECO:0000259" key="8">
    <source>
        <dbReference type="PROSITE" id="PS50850"/>
    </source>
</evidence>
<feature type="transmembrane region" description="Helical" evidence="7">
    <location>
        <begin position="21"/>
        <end position="48"/>
    </location>
</feature>
<feature type="transmembrane region" description="Helical" evidence="7">
    <location>
        <begin position="183"/>
        <end position="209"/>
    </location>
</feature>
<feature type="transmembrane region" description="Helical" evidence="7">
    <location>
        <begin position="147"/>
        <end position="171"/>
    </location>
</feature>
<comment type="caution">
    <text evidence="9">The sequence shown here is derived from an EMBL/GenBank/DDBJ whole genome shotgun (WGS) entry which is preliminary data.</text>
</comment>
<evidence type="ECO:0000256" key="2">
    <source>
        <dbReference type="ARBA" id="ARBA00022448"/>
    </source>
</evidence>
<name>A0A8S1CUA0_9INSE</name>
<keyword evidence="10" id="KW-1185">Reference proteome</keyword>
<gene>
    <name evidence="9" type="ORF">CLODIP_2_CD04622</name>
</gene>
<dbReference type="PROSITE" id="PS00217">
    <property type="entry name" value="SUGAR_TRANSPORT_2"/>
    <property type="match status" value="1"/>
</dbReference>
<accession>A0A8S1CUA0</accession>
<dbReference type="PANTHER" id="PTHR11662">
    <property type="entry name" value="SOLUTE CARRIER FAMILY 17"/>
    <property type="match status" value="1"/>
</dbReference>
<dbReference type="FunFam" id="1.20.1250.20:FF:000423">
    <property type="entry name" value="Putative inorganic phosphate cotransporter-like Protein"/>
    <property type="match status" value="1"/>
</dbReference>
<evidence type="ECO:0000256" key="7">
    <source>
        <dbReference type="SAM" id="Phobius"/>
    </source>
</evidence>
<feature type="domain" description="Major facilitator superfamily (MFS) profile" evidence="8">
    <location>
        <begin position="21"/>
        <end position="469"/>
    </location>
</feature>
<evidence type="ECO:0000256" key="1">
    <source>
        <dbReference type="ARBA" id="ARBA00004141"/>
    </source>
</evidence>
<dbReference type="InterPro" id="IPR020846">
    <property type="entry name" value="MFS_dom"/>
</dbReference>
<evidence type="ECO:0000313" key="10">
    <source>
        <dbReference type="Proteomes" id="UP000494165"/>
    </source>
</evidence>
<dbReference type="GO" id="GO:0006820">
    <property type="term" value="P:monoatomic anion transport"/>
    <property type="evidence" value="ECO:0007669"/>
    <property type="project" value="TreeGrafter"/>
</dbReference>
<evidence type="ECO:0000256" key="4">
    <source>
        <dbReference type="ARBA" id="ARBA00022847"/>
    </source>
</evidence>
<dbReference type="OrthoDB" id="2985014at2759"/>
<dbReference type="Proteomes" id="UP000494165">
    <property type="component" value="Unassembled WGS sequence"/>
</dbReference>
<proteinExistence type="predicted"/>
<keyword evidence="5 7" id="KW-1133">Transmembrane helix</keyword>
<dbReference type="CDD" id="cd17318">
    <property type="entry name" value="MFS_SLC17"/>
    <property type="match status" value="1"/>
</dbReference>
<dbReference type="InterPro" id="IPR050382">
    <property type="entry name" value="MFS_Na/Anion_cotransporter"/>
</dbReference>
<feature type="transmembrane region" description="Helical" evidence="7">
    <location>
        <begin position="121"/>
        <end position="141"/>
    </location>
</feature>
<dbReference type="Pfam" id="PF07690">
    <property type="entry name" value="MFS_1"/>
    <property type="match status" value="1"/>
</dbReference>
<sequence length="500" mass="54837">MAEKSEWCRRLGKACMPQRHVLAIMGLLAVVNAYTMRISLSVAIVSMVGNLGRGDGNSSAIIDRDPNSCPYPDIVEGEKTIEGEFDWDTETVGIILGSFYWGYIFTHLPGGILSEKWGGKYLLSVGILSTAIFTLVSPVAARYGGPSWFIAVRVLMGLGEGTTFPALNALLAQWIPVEERGFWGTLVFSGSQVGTIVGNALTGLLIEAWGWESVFYFYGGCAFIWFIVFTLICYSRPDEHPYITEEELEYLNEKLGDTVSKDIPPIPWKSVAMSVPLWGLVVAQIGHDWGFFTLITDLPLYMKDVLHYKVGKNGLVSSLPYIAMWSVSLSSGLLADWLLKKKYLSTTNVRKIFTTVASVLPAVGLLAASYAGCNEIAVVTIFCVFIGFMGAFYPGMKVNALDLSPNYAGLLMAIVNGIGSLSGIVTPYVAGVIAKDHTAEQWRTVFWIVFAVMNLTNLVYVLTATGKVQPWNWGENGKDLNNDQIERGNSKKAIEMETKA</sequence>
<evidence type="ECO:0000256" key="6">
    <source>
        <dbReference type="ARBA" id="ARBA00023136"/>
    </source>
</evidence>
<keyword evidence="3 7" id="KW-0812">Transmembrane</keyword>
<comment type="subcellular location">
    <subcellularLocation>
        <location evidence="1">Membrane</location>
        <topology evidence="1">Multi-pass membrane protein</topology>
    </subcellularLocation>
</comment>
<keyword evidence="4" id="KW-0769">Symport</keyword>
<feature type="transmembrane region" description="Helical" evidence="7">
    <location>
        <begin position="321"/>
        <end position="339"/>
    </location>
</feature>
<organism evidence="9 10">
    <name type="scientific">Cloeon dipterum</name>
    <dbReference type="NCBI Taxonomy" id="197152"/>
    <lineage>
        <taxon>Eukaryota</taxon>
        <taxon>Metazoa</taxon>
        <taxon>Ecdysozoa</taxon>
        <taxon>Arthropoda</taxon>
        <taxon>Hexapoda</taxon>
        <taxon>Insecta</taxon>
        <taxon>Pterygota</taxon>
        <taxon>Palaeoptera</taxon>
        <taxon>Ephemeroptera</taxon>
        <taxon>Pisciforma</taxon>
        <taxon>Baetidae</taxon>
        <taxon>Cloeon</taxon>
    </lineage>
</organism>
<dbReference type="GO" id="GO:0016020">
    <property type="term" value="C:membrane"/>
    <property type="evidence" value="ECO:0007669"/>
    <property type="project" value="UniProtKB-SubCell"/>
</dbReference>
<dbReference type="SUPFAM" id="SSF103473">
    <property type="entry name" value="MFS general substrate transporter"/>
    <property type="match status" value="1"/>
</dbReference>
<protein>
    <recommendedName>
        <fullName evidence="8">Major facilitator superfamily (MFS) profile domain-containing protein</fullName>
    </recommendedName>
</protein>
<evidence type="ECO:0000256" key="3">
    <source>
        <dbReference type="ARBA" id="ARBA00022692"/>
    </source>
</evidence>